<evidence type="ECO:0000313" key="2">
    <source>
        <dbReference type="EMBL" id="MBX21380.1"/>
    </source>
</evidence>
<feature type="compositionally biased region" description="Basic and acidic residues" evidence="1">
    <location>
        <begin position="80"/>
        <end position="93"/>
    </location>
</feature>
<name>A0A2P2LTT1_RHIMU</name>
<sequence>MTSCNCSLTNFNGFTGKEGPVFCLNVRGEPVELLGDSGGALPAGNMEGKELLPLFVALSDVPSTLVGLPDFASSIKRLTRREVSGRESHRENRSSASSRLPLITKEGTSGSCKSS</sequence>
<dbReference type="EMBL" id="GGEC01040896">
    <property type="protein sequence ID" value="MBX21380.1"/>
    <property type="molecule type" value="Transcribed_RNA"/>
</dbReference>
<feature type="region of interest" description="Disordered" evidence="1">
    <location>
        <begin position="80"/>
        <end position="115"/>
    </location>
</feature>
<accession>A0A2P2LTT1</accession>
<dbReference type="AlphaFoldDB" id="A0A2P2LTT1"/>
<protein>
    <submittedName>
        <fullName evidence="2">Calcium ion binding protein</fullName>
    </submittedName>
</protein>
<organism evidence="2">
    <name type="scientific">Rhizophora mucronata</name>
    <name type="common">Asiatic mangrove</name>
    <dbReference type="NCBI Taxonomy" id="61149"/>
    <lineage>
        <taxon>Eukaryota</taxon>
        <taxon>Viridiplantae</taxon>
        <taxon>Streptophyta</taxon>
        <taxon>Embryophyta</taxon>
        <taxon>Tracheophyta</taxon>
        <taxon>Spermatophyta</taxon>
        <taxon>Magnoliopsida</taxon>
        <taxon>eudicotyledons</taxon>
        <taxon>Gunneridae</taxon>
        <taxon>Pentapetalae</taxon>
        <taxon>rosids</taxon>
        <taxon>fabids</taxon>
        <taxon>Malpighiales</taxon>
        <taxon>Rhizophoraceae</taxon>
        <taxon>Rhizophora</taxon>
    </lineage>
</organism>
<proteinExistence type="predicted"/>
<reference evidence="2" key="1">
    <citation type="submission" date="2018-02" db="EMBL/GenBank/DDBJ databases">
        <title>Rhizophora mucronata_Transcriptome.</title>
        <authorList>
            <person name="Meera S.P."/>
            <person name="Sreeshan A."/>
            <person name="Augustine A."/>
        </authorList>
    </citation>
    <scope>NUCLEOTIDE SEQUENCE</scope>
    <source>
        <tissue evidence="2">Leaf</tissue>
    </source>
</reference>
<feature type="compositionally biased region" description="Polar residues" evidence="1">
    <location>
        <begin position="106"/>
        <end position="115"/>
    </location>
</feature>
<evidence type="ECO:0000256" key="1">
    <source>
        <dbReference type="SAM" id="MobiDB-lite"/>
    </source>
</evidence>